<feature type="domain" description="Translation initiation factor 3 N-terminal" evidence="9">
    <location>
        <begin position="47"/>
        <end position="115"/>
    </location>
</feature>
<feature type="domain" description="Translation initiation factor 3 C-terminal" evidence="8">
    <location>
        <begin position="121"/>
        <end position="205"/>
    </location>
</feature>
<dbReference type="OrthoDB" id="9806014at2"/>
<dbReference type="GO" id="GO:0016020">
    <property type="term" value="C:membrane"/>
    <property type="evidence" value="ECO:0007669"/>
    <property type="project" value="TreeGrafter"/>
</dbReference>
<comment type="similarity">
    <text evidence="1 4 6">Belongs to the IF-3 family.</text>
</comment>
<keyword evidence="2 4" id="KW-0396">Initiation factor</keyword>
<dbReference type="InterPro" id="IPR001288">
    <property type="entry name" value="Translation_initiation_fac_3"/>
</dbReference>
<dbReference type="Pfam" id="PF00707">
    <property type="entry name" value="IF3_C"/>
    <property type="match status" value="1"/>
</dbReference>
<feature type="region of interest" description="Disordered" evidence="7">
    <location>
        <begin position="1"/>
        <end position="49"/>
    </location>
</feature>
<dbReference type="Gene3D" id="3.10.20.80">
    <property type="entry name" value="Translation initiation factor 3 (IF-3), N-terminal domain"/>
    <property type="match status" value="1"/>
</dbReference>
<evidence type="ECO:0000256" key="4">
    <source>
        <dbReference type="HAMAP-Rule" id="MF_00080"/>
    </source>
</evidence>
<dbReference type="PANTHER" id="PTHR10938:SF0">
    <property type="entry name" value="TRANSLATION INITIATION FACTOR IF-3, MITOCHONDRIAL"/>
    <property type="match status" value="1"/>
</dbReference>
<dbReference type="InterPro" id="IPR019815">
    <property type="entry name" value="Translation_initiation_fac_3_C"/>
</dbReference>
<dbReference type="HAMAP" id="MF_00080">
    <property type="entry name" value="IF_3"/>
    <property type="match status" value="1"/>
</dbReference>
<comment type="subcellular location">
    <subcellularLocation>
        <location evidence="4 6">Cytoplasm</location>
    </subcellularLocation>
</comment>
<evidence type="ECO:0000259" key="9">
    <source>
        <dbReference type="Pfam" id="PF05198"/>
    </source>
</evidence>
<dbReference type="SUPFAM" id="SSF55200">
    <property type="entry name" value="Translation initiation factor IF3, C-terminal domain"/>
    <property type="match status" value="1"/>
</dbReference>
<evidence type="ECO:0000256" key="1">
    <source>
        <dbReference type="ARBA" id="ARBA00005439"/>
    </source>
</evidence>
<dbReference type="InterPro" id="IPR019814">
    <property type="entry name" value="Translation_initiation_fac_3_N"/>
</dbReference>
<evidence type="ECO:0000313" key="10">
    <source>
        <dbReference type="EMBL" id="QDV33294.1"/>
    </source>
</evidence>
<keyword evidence="4" id="KW-0963">Cytoplasm</keyword>
<evidence type="ECO:0000256" key="7">
    <source>
        <dbReference type="SAM" id="MobiDB-lite"/>
    </source>
</evidence>
<dbReference type="PROSITE" id="PS00938">
    <property type="entry name" value="IF3"/>
    <property type="match status" value="1"/>
</dbReference>
<keyword evidence="3 4" id="KW-0648">Protein biosynthesis</keyword>
<dbReference type="GO" id="GO:0005829">
    <property type="term" value="C:cytosol"/>
    <property type="evidence" value="ECO:0007669"/>
    <property type="project" value="TreeGrafter"/>
</dbReference>
<evidence type="ECO:0000313" key="11">
    <source>
        <dbReference type="Proteomes" id="UP000317835"/>
    </source>
</evidence>
<organism evidence="10 11">
    <name type="scientific">Tautonia plasticadhaerens</name>
    <dbReference type="NCBI Taxonomy" id="2527974"/>
    <lineage>
        <taxon>Bacteria</taxon>
        <taxon>Pseudomonadati</taxon>
        <taxon>Planctomycetota</taxon>
        <taxon>Planctomycetia</taxon>
        <taxon>Isosphaerales</taxon>
        <taxon>Isosphaeraceae</taxon>
        <taxon>Tautonia</taxon>
    </lineage>
</organism>
<evidence type="ECO:0000256" key="5">
    <source>
        <dbReference type="NCBIfam" id="TIGR00168"/>
    </source>
</evidence>
<dbReference type="AlphaFoldDB" id="A0A518GXG6"/>
<dbReference type="KEGG" id="tpla:ElP_11370"/>
<name>A0A518GXG6_9BACT</name>
<dbReference type="Pfam" id="PF05198">
    <property type="entry name" value="IF3_N"/>
    <property type="match status" value="1"/>
</dbReference>
<sequence length="206" mass="23453">MRDGLDPGQSGRRGEEPSPSEVDPHRPGEDAIRPPFDRTEREKTQRVNDQIRISPVRVVGADGAQLGVIPTSKALELAREADMDLVEVAPNERPPVCKIMDFGKFKYEQKKRTTKQKQHQVQVKEIRVRPKTGDEDIRVKVKKARDFLEHKDKVLVNVLFRGREMAHIEEGRRVLDEVITALEDVAKIEKPPAMEGRRMTAIVAPR</sequence>
<protein>
    <recommendedName>
        <fullName evidence="4 5">Translation initiation factor IF-3</fullName>
    </recommendedName>
</protein>
<gene>
    <name evidence="4 10" type="primary">infC</name>
    <name evidence="10" type="ORF">ElP_11370</name>
</gene>
<evidence type="ECO:0000256" key="2">
    <source>
        <dbReference type="ARBA" id="ARBA00022540"/>
    </source>
</evidence>
<reference evidence="10 11" key="1">
    <citation type="submission" date="2019-02" db="EMBL/GenBank/DDBJ databases">
        <title>Deep-cultivation of Planctomycetes and their phenomic and genomic characterization uncovers novel biology.</title>
        <authorList>
            <person name="Wiegand S."/>
            <person name="Jogler M."/>
            <person name="Boedeker C."/>
            <person name="Pinto D."/>
            <person name="Vollmers J."/>
            <person name="Rivas-Marin E."/>
            <person name="Kohn T."/>
            <person name="Peeters S.H."/>
            <person name="Heuer A."/>
            <person name="Rast P."/>
            <person name="Oberbeckmann S."/>
            <person name="Bunk B."/>
            <person name="Jeske O."/>
            <person name="Meyerdierks A."/>
            <person name="Storesund J.E."/>
            <person name="Kallscheuer N."/>
            <person name="Luecker S."/>
            <person name="Lage O.M."/>
            <person name="Pohl T."/>
            <person name="Merkel B.J."/>
            <person name="Hornburger P."/>
            <person name="Mueller R.-W."/>
            <person name="Bruemmer F."/>
            <person name="Labrenz M."/>
            <person name="Spormann A.M."/>
            <person name="Op den Camp H."/>
            <person name="Overmann J."/>
            <person name="Amann R."/>
            <person name="Jetten M.S.M."/>
            <person name="Mascher T."/>
            <person name="Medema M.H."/>
            <person name="Devos D.P."/>
            <person name="Kaster A.-K."/>
            <person name="Ovreas L."/>
            <person name="Rohde M."/>
            <person name="Galperin M.Y."/>
            <person name="Jogler C."/>
        </authorList>
    </citation>
    <scope>NUCLEOTIDE SEQUENCE [LARGE SCALE GENOMIC DNA]</scope>
    <source>
        <strain evidence="10 11">ElP</strain>
    </source>
</reference>
<evidence type="ECO:0000259" key="8">
    <source>
        <dbReference type="Pfam" id="PF00707"/>
    </source>
</evidence>
<dbReference type="GO" id="GO:0032790">
    <property type="term" value="P:ribosome disassembly"/>
    <property type="evidence" value="ECO:0007669"/>
    <property type="project" value="TreeGrafter"/>
</dbReference>
<dbReference type="EMBL" id="CP036426">
    <property type="protein sequence ID" value="QDV33294.1"/>
    <property type="molecule type" value="Genomic_DNA"/>
</dbReference>
<feature type="compositionally biased region" description="Basic and acidic residues" evidence="7">
    <location>
        <begin position="12"/>
        <end position="46"/>
    </location>
</feature>
<keyword evidence="11" id="KW-1185">Reference proteome</keyword>
<dbReference type="InterPro" id="IPR036787">
    <property type="entry name" value="T_IF-3_N_sf"/>
</dbReference>
<evidence type="ECO:0000256" key="6">
    <source>
        <dbReference type="RuleBase" id="RU000646"/>
    </source>
</evidence>
<evidence type="ECO:0000256" key="3">
    <source>
        <dbReference type="ARBA" id="ARBA00022917"/>
    </source>
</evidence>
<dbReference type="FunFam" id="3.30.110.10:FF:000001">
    <property type="entry name" value="Translation initiation factor IF-3"/>
    <property type="match status" value="1"/>
</dbReference>
<dbReference type="GO" id="GO:0003743">
    <property type="term" value="F:translation initiation factor activity"/>
    <property type="evidence" value="ECO:0007669"/>
    <property type="project" value="UniProtKB-UniRule"/>
</dbReference>
<dbReference type="InterPro" id="IPR019813">
    <property type="entry name" value="Translation_initiation_fac3_CS"/>
</dbReference>
<dbReference type="GO" id="GO:0043022">
    <property type="term" value="F:ribosome binding"/>
    <property type="evidence" value="ECO:0007669"/>
    <property type="project" value="UniProtKB-ARBA"/>
</dbReference>
<dbReference type="SUPFAM" id="SSF54364">
    <property type="entry name" value="Translation initiation factor IF3, N-terminal domain"/>
    <property type="match status" value="1"/>
</dbReference>
<dbReference type="FunFam" id="3.10.20.80:FF:000001">
    <property type="entry name" value="Translation initiation factor IF-3"/>
    <property type="match status" value="1"/>
</dbReference>
<dbReference type="NCBIfam" id="TIGR00168">
    <property type="entry name" value="infC"/>
    <property type="match status" value="1"/>
</dbReference>
<dbReference type="PANTHER" id="PTHR10938">
    <property type="entry name" value="TRANSLATION INITIATION FACTOR IF-3"/>
    <property type="match status" value="1"/>
</dbReference>
<comment type="function">
    <text evidence="4 6">IF-3 binds to the 30S ribosomal subunit and shifts the equilibrium between 70S ribosomes and their 50S and 30S subunits in favor of the free subunits, thus enhancing the availability of 30S subunits on which protein synthesis initiation begins.</text>
</comment>
<dbReference type="InterPro" id="IPR036788">
    <property type="entry name" value="T_IF-3_C_sf"/>
</dbReference>
<accession>A0A518GXG6</accession>
<dbReference type="Proteomes" id="UP000317835">
    <property type="component" value="Chromosome"/>
</dbReference>
<comment type="subunit">
    <text evidence="4 6">Monomer.</text>
</comment>
<dbReference type="Gene3D" id="3.30.110.10">
    <property type="entry name" value="Translation initiation factor 3 (IF-3), C-terminal domain"/>
    <property type="match status" value="1"/>
</dbReference>
<proteinExistence type="inferred from homology"/>